<evidence type="ECO:0000313" key="4">
    <source>
        <dbReference type="Proteomes" id="UP000800035"/>
    </source>
</evidence>
<dbReference type="GO" id="GO:0006508">
    <property type="term" value="P:proteolysis"/>
    <property type="evidence" value="ECO:0007669"/>
    <property type="project" value="InterPro"/>
</dbReference>
<reference evidence="3" key="1">
    <citation type="journal article" date="2020" name="Stud. Mycol.">
        <title>101 Dothideomycetes genomes: a test case for predicting lifestyles and emergence of pathogens.</title>
        <authorList>
            <person name="Haridas S."/>
            <person name="Albert R."/>
            <person name="Binder M."/>
            <person name="Bloem J."/>
            <person name="Labutti K."/>
            <person name="Salamov A."/>
            <person name="Andreopoulos B."/>
            <person name="Baker S."/>
            <person name="Barry K."/>
            <person name="Bills G."/>
            <person name="Bluhm B."/>
            <person name="Cannon C."/>
            <person name="Castanera R."/>
            <person name="Culley D."/>
            <person name="Daum C."/>
            <person name="Ezra D."/>
            <person name="Gonzalez J."/>
            <person name="Henrissat B."/>
            <person name="Kuo A."/>
            <person name="Liang C."/>
            <person name="Lipzen A."/>
            <person name="Lutzoni F."/>
            <person name="Magnuson J."/>
            <person name="Mondo S."/>
            <person name="Nolan M."/>
            <person name="Ohm R."/>
            <person name="Pangilinan J."/>
            <person name="Park H.-J."/>
            <person name="Ramirez L."/>
            <person name="Alfaro M."/>
            <person name="Sun H."/>
            <person name="Tritt A."/>
            <person name="Yoshinaga Y."/>
            <person name="Zwiers L.-H."/>
            <person name="Turgeon B."/>
            <person name="Goodwin S."/>
            <person name="Spatafora J."/>
            <person name="Crous P."/>
            <person name="Grigoriev I."/>
        </authorList>
    </citation>
    <scope>NUCLEOTIDE SEQUENCE</scope>
    <source>
        <strain evidence="3">CBS 675.92</strain>
    </source>
</reference>
<dbReference type="InterPro" id="IPR024079">
    <property type="entry name" value="MetalloPept_cat_dom_sf"/>
</dbReference>
<dbReference type="Pfam" id="PF01400">
    <property type="entry name" value="Astacin"/>
    <property type="match status" value="1"/>
</dbReference>
<feature type="signal peptide" evidence="1">
    <location>
        <begin position="1"/>
        <end position="19"/>
    </location>
</feature>
<gene>
    <name evidence="3" type="ORF">CC80DRAFT_594118</name>
</gene>
<dbReference type="AlphaFoldDB" id="A0A6A5TU53"/>
<evidence type="ECO:0000313" key="3">
    <source>
        <dbReference type="EMBL" id="KAF1955958.1"/>
    </source>
</evidence>
<dbReference type="Proteomes" id="UP000800035">
    <property type="component" value="Unassembled WGS sequence"/>
</dbReference>
<feature type="chain" id="PRO_5025675693" description="Peptidase metallopeptidase domain-containing protein" evidence="1">
    <location>
        <begin position="20"/>
        <end position="344"/>
    </location>
</feature>
<protein>
    <recommendedName>
        <fullName evidence="2">Peptidase metallopeptidase domain-containing protein</fullName>
    </recommendedName>
</protein>
<dbReference type="GO" id="GO:0004222">
    <property type="term" value="F:metalloendopeptidase activity"/>
    <property type="evidence" value="ECO:0007669"/>
    <property type="project" value="InterPro"/>
</dbReference>
<dbReference type="InterPro" id="IPR006026">
    <property type="entry name" value="Peptidase_Metallo"/>
</dbReference>
<sequence length="344" mass="38946">MASLSLIFLLSTLMALVHANTPLPEKIPCGISFPASKDRLSIWEGLVNGTITDRQKGSADLFGQNGGPKPWPRNSRNKVVIKYCYEFQSTKQKLENALEMEGFSVWRQALGGGPSASSHYGVEFSETKDSNGNDAVPKDALAIIVDYTPGASGSATIGYVYDNANPEVCIHINDREHRLPQAIAHELGHVLGMAHEHQRPDRDYWLKYRCHMLWDFKKKIDELRRYIPEPTYADLCDDVWHAWQVNFSGKDYVKGESLGDARTNPDFTPKKWNVRQSSMYYDKDSIMQYPSWLNAEPVCTRVSMDYCPLVENNGGQSGWVEDDYVPSGRDVEWVKGNYPWKDPA</sequence>
<keyword evidence="1" id="KW-0732">Signal</keyword>
<evidence type="ECO:0000256" key="1">
    <source>
        <dbReference type="SAM" id="SignalP"/>
    </source>
</evidence>
<dbReference type="GO" id="GO:0008270">
    <property type="term" value="F:zinc ion binding"/>
    <property type="evidence" value="ECO:0007669"/>
    <property type="project" value="InterPro"/>
</dbReference>
<feature type="domain" description="Peptidase metallopeptidase" evidence="2">
    <location>
        <begin position="67"/>
        <end position="229"/>
    </location>
</feature>
<evidence type="ECO:0000259" key="2">
    <source>
        <dbReference type="SMART" id="SM00235"/>
    </source>
</evidence>
<accession>A0A6A5TU53</accession>
<dbReference type="OrthoDB" id="291007at2759"/>
<keyword evidence="4" id="KW-1185">Reference proteome</keyword>
<proteinExistence type="predicted"/>
<organism evidence="3 4">
    <name type="scientific">Byssothecium circinans</name>
    <dbReference type="NCBI Taxonomy" id="147558"/>
    <lineage>
        <taxon>Eukaryota</taxon>
        <taxon>Fungi</taxon>
        <taxon>Dikarya</taxon>
        <taxon>Ascomycota</taxon>
        <taxon>Pezizomycotina</taxon>
        <taxon>Dothideomycetes</taxon>
        <taxon>Pleosporomycetidae</taxon>
        <taxon>Pleosporales</taxon>
        <taxon>Massarineae</taxon>
        <taxon>Massarinaceae</taxon>
        <taxon>Byssothecium</taxon>
    </lineage>
</organism>
<dbReference type="InterPro" id="IPR001506">
    <property type="entry name" value="Peptidase_M12A"/>
</dbReference>
<dbReference type="EMBL" id="ML976993">
    <property type="protein sequence ID" value="KAF1955958.1"/>
    <property type="molecule type" value="Genomic_DNA"/>
</dbReference>
<dbReference type="SUPFAM" id="SSF55486">
    <property type="entry name" value="Metalloproteases ('zincins'), catalytic domain"/>
    <property type="match status" value="1"/>
</dbReference>
<dbReference type="Gene3D" id="3.40.390.10">
    <property type="entry name" value="Collagenase (Catalytic Domain)"/>
    <property type="match status" value="1"/>
</dbReference>
<name>A0A6A5TU53_9PLEO</name>
<dbReference type="SMART" id="SM00235">
    <property type="entry name" value="ZnMc"/>
    <property type="match status" value="1"/>
</dbReference>